<comment type="caution">
    <text evidence="4">The sequence shown here is derived from an EMBL/GenBank/DDBJ whole genome shotgun (WGS) entry which is preliminary data.</text>
</comment>
<dbReference type="InterPro" id="IPR038610">
    <property type="entry name" value="FliK-like_C_sf"/>
</dbReference>
<dbReference type="Proteomes" id="UP001277561">
    <property type="component" value="Unassembled WGS sequence"/>
</dbReference>
<evidence type="ECO:0000313" key="3">
    <source>
        <dbReference type="EMBL" id="MDX8330406.1"/>
    </source>
</evidence>
<dbReference type="EMBL" id="JAVRAD010000006">
    <property type="protein sequence ID" value="MDX8330406.1"/>
    <property type="molecule type" value="Genomic_DNA"/>
</dbReference>
<feature type="compositionally biased region" description="Polar residues" evidence="1">
    <location>
        <begin position="411"/>
        <end position="422"/>
    </location>
</feature>
<evidence type="ECO:0000313" key="5">
    <source>
        <dbReference type="Proteomes" id="UP000237447"/>
    </source>
</evidence>
<gene>
    <name evidence="4" type="ORF">CPJ18_21625</name>
    <name evidence="3" type="ORF">RMS29_14280</name>
</gene>
<reference evidence="3 6" key="2">
    <citation type="journal article" date="2023" name="Phytobiomes J">
        <title>Deciphering the key players within the bacterial microbiota associated with aerial crown gall tumors on rhododendron: Insights into the gallobiome.</title>
        <authorList>
            <person name="Kuzmanovic N."/>
            <person name="Nesme J."/>
            <person name="Wolf J."/>
            <person name="Neumann-Schaal M."/>
            <person name="Petersen J."/>
            <person name="Fernandez-Gnecco G."/>
            <person name="Sproeer C."/>
            <person name="Bunk B."/>
            <person name="Overmann J."/>
            <person name="Sorensen S.J."/>
            <person name="Idczak E."/>
            <person name="Smalla K."/>
        </authorList>
    </citation>
    <scope>NUCLEOTIDE SEQUENCE [LARGE SCALE GENOMIC DNA]</scope>
    <source>
        <strain evidence="3">Rho-14.1</strain>
        <strain evidence="6">rho-14.1</strain>
    </source>
</reference>
<keyword evidence="6" id="KW-1185">Reference proteome</keyword>
<evidence type="ECO:0000313" key="4">
    <source>
        <dbReference type="EMBL" id="POO49345.1"/>
    </source>
</evidence>
<evidence type="ECO:0000313" key="6">
    <source>
        <dbReference type="Proteomes" id="UP001277561"/>
    </source>
</evidence>
<feature type="compositionally biased region" description="Low complexity" evidence="1">
    <location>
        <begin position="33"/>
        <end position="76"/>
    </location>
</feature>
<proteinExistence type="predicted"/>
<dbReference type="Proteomes" id="UP000237447">
    <property type="component" value="Unassembled WGS sequence"/>
</dbReference>
<dbReference type="Gene3D" id="3.30.750.140">
    <property type="match status" value="1"/>
</dbReference>
<keyword evidence="3" id="KW-0966">Cell projection</keyword>
<keyword evidence="3" id="KW-0969">Cilium</keyword>
<dbReference type="AlphaFoldDB" id="A0AAE5RUC1"/>
<dbReference type="RefSeq" id="WP_103659990.1">
    <property type="nucleotide sequence ID" value="NZ_CP192764.1"/>
</dbReference>
<feature type="domain" description="Flagellar hook-length control protein-like C-terminal" evidence="2">
    <location>
        <begin position="333"/>
        <end position="406"/>
    </location>
</feature>
<evidence type="ECO:0000259" key="2">
    <source>
        <dbReference type="Pfam" id="PF02120"/>
    </source>
</evidence>
<dbReference type="EMBL" id="NXEJ01000010">
    <property type="protein sequence ID" value="POO49345.1"/>
    <property type="molecule type" value="Genomic_DNA"/>
</dbReference>
<feature type="region of interest" description="Disordered" evidence="1">
    <location>
        <begin position="404"/>
        <end position="479"/>
    </location>
</feature>
<protein>
    <submittedName>
        <fullName evidence="3">Flagellar hook-length control protein FliK</fullName>
    </submittedName>
</protein>
<name>A0AAE5RUC1_9HYPH</name>
<feature type="compositionally biased region" description="Basic and acidic residues" evidence="1">
    <location>
        <begin position="450"/>
        <end position="461"/>
    </location>
</feature>
<organism evidence="4 5">
    <name type="scientific">Agrobacterium rosae</name>
    <dbReference type="NCBI Taxonomy" id="1972867"/>
    <lineage>
        <taxon>Bacteria</taxon>
        <taxon>Pseudomonadati</taxon>
        <taxon>Pseudomonadota</taxon>
        <taxon>Alphaproteobacteria</taxon>
        <taxon>Hyphomicrobiales</taxon>
        <taxon>Rhizobiaceae</taxon>
        <taxon>Rhizobium/Agrobacterium group</taxon>
        <taxon>Agrobacterium</taxon>
    </lineage>
</organism>
<sequence length="479" mass="49499">MNVLKTIPGNAEIVSQASRQDRDSSSKRGGSGFSDTLDKAAPSKQAPASKSANSNVDAAQPATATQPDTAETPVVAAPTAAVNKTITTPGIFLEATNATVVPPTTQPAIPVPFDGLQNAKTVQAGPVAIAPLLEATDETVPLPVMSDLAKLVTALSKTSASSALSETDGTVESGDDVDDVDVALPEASSQNNDLLTLLASTVMPIEQTTQQNAPPARGDGNSALGTVSGAALGGEPIDESATTSSTVVRLQKQDASALDLHFETSEDGSAKVDVSKASGDVADVVQVVESRRFVGLAPTSNAASITTAMATDPEWATAMSGQTSNSPMISSTGQVVHVLKIQMTPVDLGHVTAAMKLVGDELSVQLTAHTLKGYSELQKDSSGILDALKSQGFTVEQVTVTLASGADRQDSGTNNNRQSADTGQQGAQQGQRGHEEKQQEQFYRQPGSNAREETISHESVSRPEVPARVASARPDHVYL</sequence>
<evidence type="ECO:0000256" key="1">
    <source>
        <dbReference type="SAM" id="MobiDB-lite"/>
    </source>
</evidence>
<keyword evidence="3" id="KW-0282">Flagellum</keyword>
<dbReference type="GeneID" id="86881924"/>
<reference evidence="4 5" key="1">
    <citation type="journal article" date="2018" name="Syst. Appl. Microbiol.">
        <title>Agrobacterium rosae sp. nov., isolated from galls on different agricultural crops.</title>
        <authorList>
            <person name="Kuzmanovic N."/>
            <person name="Pulawska J."/>
            <person name="Smalla K."/>
            <person name="Nesme X."/>
        </authorList>
    </citation>
    <scope>NUCLEOTIDE SEQUENCE [LARGE SCALE GENOMIC DNA]</scope>
    <source>
        <strain evidence="4 5">NCPPB 1650</strain>
    </source>
</reference>
<dbReference type="InterPro" id="IPR021136">
    <property type="entry name" value="Flagellar_hook_control-like_C"/>
</dbReference>
<dbReference type="Pfam" id="PF02120">
    <property type="entry name" value="Flg_hook"/>
    <property type="match status" value="1"/>
</dbReference>
<feature type="region of interest" description="Disordered" evidence="1">
    <location>
        <begin position="1"/>
        <end position="76"/>
    </location>
</feature>
<accession>A0AAE5RUC1</accession>